<evidence type="ECO:0000256" key="2">
    <source>
        <dbReference type="ARBA" id="ARBA00045690"/>
    </source>
</evidence>
<dbReference type="AlphaFoldDB" id="A0A4Y2EBB4"/>
<organism evidence="4 5">
    <name type="scientific">Araneus ventricosus</name>
    <name type="common">Orbweaver spider</name>
    <name type="synonym">Epeira ventricosa</name>
    <dbReference type="NCBI Taxonomy" id="182803"/>
    <lineage>
        <taxon>Eukaryota</taxon>
        <taxon>Metazoa</taxon>
        <taxon>Ecdysozoa</taxon>
        <taxon>Arthropoda</taxon>
        <taxon>Chelicerata</taxon>
        <taxon>Arachnida</taxon>
        <taxon>Araneae</taxon>
        <taxon>Araneomorphae</taxon>
        <taxon>Entelegynae</taxon>
        <taxon>Araneoidea</taxon>
        <taxon>Araneidae</taxon>
        <taxon>Araneus</taxon>
    </lineage>
</organism>
<dbReference type="GO" id="GO:0046527">
    <property type="term" value="F:glucosyltransferase activity"/>
    <property type="evidence" value="ECO:0007669"/>
    <property type="project" value="TreeGrafter"/>
</dbReference>
<dbReference type="InterPro" id="IPR051091">
    <property type="entry name" value="O-Glucosyltr/Glycosyltrsf_90"/>
</dbReference>
<feature type="domain" description="Glycosyl transferase CAP10" evidence="3">
    <location>
        <begin position="253"/>
        <end position="469"/>
    </location>
</feature>
<name>A0A4Y2EBB4_ARAVE</name>
<comment type="caution">
    <text evidence="4">The sequence shown here is derived from an EMBL/GenBank/DDBJ whole genome shotgun (WGS) entry which is preliminary data.</text>
</comment>
<dbReference type="Pfam" id="PF05686">
    <property type="entry name" value="Glyco_transf_90"/>
    <property type="match status" value="2"/>
</dbReference>
<evidence type="ECO:0000256" key="1">
    <source>
        <dbReference type="ARBA" id="ARBA00004319"/>
    </source>
</evidence>
<dbReference type="EMBL" id="BGPR01000552">
    <property type="protein sequence ID" value="GBM26057.1"/>
    <property type="molecule type" value="Genomic_DNA"/>
</dbReference>
<comment type="function">
    <text evidence="2">Protein O-glucosyltransferase. Catalyzes the reaction that attaches glucose through an O-glycosidic linkage to a conserved serine residue found in the consensus sequence C-X-S-X-[PA]-C in epidermal growth factor-like repeats. Regulates Notch signaling by glucosylating Notch in the ER, glucosylation is required for the correct folding and cleavage of Notch.</text>
</comment>
<dbReference type="SMART" id="SM00672">
    <property type="entry name" value="CAP10"/>
    <property type="match status" value="1"/>
</dbReference>
<keyword evidence="5" id="KW-1185">Reference proteome</keyword>
<dbReference type="GO" id="GO:0005788">
    <property type="term" value="C:endoplasmic reticulum lumen"/>
    <property type="evidence" value="ECO:0007669"/>
    <property type="project" value="UniProtKB-SubCell"/>
</dbReference>
<evidence type="ECO:0000313" key="5">
    <source>
        <dbReference type="Proteomes" id="UP000499080"/>
    </source>
</evidence>
<sequence length="504" mass="58463">MIEGNWESSAKRRLTKICPISPADVFEETKAPDFHPEPEQRDDWMSRDTTLSCRCHPGCPSDSSPQSPKTYPEKLAHQKHLLIPSVTRECFSSSPESLNIQVSGLKEKCRIWYQLLQIKEGLFIARYRLYETCIGIQIDIVYENQWVADAPYVIEGLVFHEQCYCPKPINEWLSNLNCPSSYSQIDEDLKLFPEIDMRSSIEDALQRFNHPGSYSICHYSVISNQIYRKCFGQYVGFSMFMDEILLSLTRKMYLPDLELIANLGDWPLEQRSAAEKPIPIFSWCGSKSTKDIVMPTYDITEATLEMMGRVMVDILSVMGNSGPSWEEKSTVAFWRGRDSRKEEAEYGPKSEYISFFDFFKYRYQINIDGTVAAYRLPYLLAGGSLVLKQDSDFYEHFYNDLQPMVHYVPFNRNLSNLVEKLQWAIDHDNEAKTIAENAQNFALSNLMPKDILCYYAVLFKEYSKRLKSKNVIHDNMEHIKQPVQKSCLCPDEDKLQAKFSREEL</sequence>
<dbReference type="PANTHER" id="PTHR12203">
    <property type="entry name" value="KDEL LYS-ASP-GLU-LEU CONTAINING - RELATED"/>
    <property type="match status" value="1"/>
</dbReference>
<accession>A0A4Y2EBB4</accession>
<protein>
    <submittedName>
        <fullName evidence="4">KDEL motif-containing protein 1</fullName>
    </submittedName>
</protein>
<evidence type="ECO:0000259" key="3">
    <source>
        <dbReference type="SMART" id="SM00672"/>
    </source>
</evidence>
<dbReference type="Proteomes" id="UP000499080">
    <property type="component" value="Unassembled WGS sequence"/>
</dbReference>
<comment type="subcellular location">
    <subcellularLocation>
        <location evidence="1">Endoplasmic reticulum lumen</location>
    </subcellularLocation>
</comment>
<dbReference type="InterPro" id="IPR006598">
    <property type="entry name" value="CAP10"/>
</dbReference>
<proteinExistence type="predicted"/>
<evidence type="ECO:0000313" key="4">
    <source>
        <dbReference type="EMBL" id="GBM26057.1"/>
    </source>
</evidence>
<reference evidence="4 5" key="1">
    <citation type="journal article" date="2019" name="Sci. Rep.">
        <title>Orb-weaving spider Araneus ventricosus genome elucidates the spidroin gene catalogue.</title>
        <authorList>
            <person name="Kono N."/>
            <person name="Nakamura H."/>
            <person name="Ohtoshi R."/>
            <person name="Moran D.A.P."/>
            <person name="Shinohara A."/>
            <person name="Yoshida Y."/>
            <person name="Fujiwara M."/>
            <person name="Mori M."/>
            <person name="Tomita M."/>
            <person name="Arakawa K."/>
        </authorList>
    </citation>
    <scope>NUCLEOTIDE SEQUENCE [LARGE SCALE GENOMIC DNA]</scope>
</reference>
<gene>
    <name evidence="4" type="primary">kdelc1</name>
    <name evidence="4" type="ORF">AVEN_62019_1</name>
</gene>
<dbReference type="OrthoDB" id="541052at2759"/>
<dbReference type="PANTHER" id="PTHR12203:SF122">
    <property type="entry name" value="GLYCOSYL TRANSFERASE CAP10 DOMAIN-CONTAINING PROTEIN"/>
    <property type="match status" value="1"/>
</dbReference>